<organism evidence="2 3">
    <name type="scientific">Paenibacillus alvei</name>
    <name type="common">Bacillus alvei</name>
    <dbReference type="NCBI Taxonomy" id="44250"/>
    <lineage>
        <taxon>Bacteria</taxon>
        <taxon>Bacillati</taxon>
        <taxon>Bacillota</taxon>
        <taxon>Bacilli</taxon>
        <taxon>Bacillales</taxon>
        <taxon>Paenibacillaceae</taxon>
        <taxon>Paenibacillus</taxon>
    </lineage>
</organism>
<evidence type="ECO:0000313" key="2">
    <source>
        <dbReference type="EMBL" id="SYX87349.1"/>
    </source>
</evidence>
<dbReference type="Pfam" id="PF12146">
    <property type="entry name" value="Hydrolase_4"/>
    <property type="match status" value="1"/>
</dbReference>
<evidence type="ECO:0000313" key="3">
    <source>
        <dbReference type="Proteomes" id="UP000304148"/>
    </source>
</evidence>
<gene>
    <name evidence="2" type="ORF">PBLR_15779</name>
</gene>
<reference evidence="3" key="1">
    <citation type="submission" date="2018-08" db="EMBL/GenBank/DDBJ databases">
        <authorList>
            <person name="Chevrot R."/>
        </authorList>
    </citation>
    <scope>NUCLEOTIDE SEQUENCE [LARGE SCALE GENOMIC DNA]</scope>
</reference>
<dbReference type="PANTHER" id="PTHR11614">
    <property type="entry name" value="PHOSPHOLIPASE-RELATED"/>
    <property type="match status" value="1"/>
</dbReference>
<feature type="domain" description="Serine aminopeptidase S33" evidence="1">
    <location>
        <begin position="28"/>
        <end position="292"/>
    </location>
</feature>
<sequence length="317" mass="36015">MRTNTFQFIDEEQVRIHVYHWMPEDTVEVRGVVQIAHGMTETAIRYERFAEELTAVGYIVYANDHRGHGLTAATEQDLGYVGEDGFTWMVRNMAQLTKMIREQNGDIPLFLFAHSMGSFLAQQYITEHASLIDGVILCGSNGPRGPELLAGVGVTKLIASVKGSRHRSTFIDKMAFGSFNRKFKPARTQVDWLSRDLEEVDKYVADPYCGFLSTVGFYRDFFKLLRNIHRPEVMNRIPKQLPVLLIAGDEDPVGNYGKGVRKLADLYGQLGLEQVECKLYAGARHELLNETNRDEITADCLTWLTKQTKQAYKLVNK</sequence>
<dbReference type="InterPro" id="IPR029058">
    <property type="entry name" value="AB_hydrolase_fold"/>
</dbReference>
<protein>
    <submittedName>
        <fullName evidence="2">Lysophospholipase, alpha-beta hydrolase superfamily</fullName>
    </submittedName>
</protein>
<dbReference type="AlphaFoldDB" id="A0A383RLT8"/>
<dbReference type="InterPro" id="IPR022742">
    <property type="entry name" value="Hydrolase_4"/>
</dbReference>
<dbReference type="RefSeq" id="WP_138188972.1">
    <property type="nucleotide sequence ID" value="NZ_LS992241.1"/>
</dbReference>
<dbReference type="SUPFAM" id="SSF53474">
    <property type="entry name" value="alpha/beta-Hydrolases"/>
    <property type="match status" value="1"/>
</dbReference>
<dbReference type="EMBL" id="LS992241">
    <property type="protein sequence ID" value="SYX87349.1"/>
    <property type="molecule type" value="Genomic_DNA"/>
</dbReference>
<accession>A0A383RLT8</accession>
<dbReference type="Proteomes" id="UP000304148">
    <property type="component" value="Chromosome"/>
</dbReference>
<proteinExistence type="predicted"/>
<dbReference type="Gene3D" id="3.40.50.1820">
    <property type="entry name" value="alpha/beta hydrolase"/>
    <property type="match status" value="1"/>
</dbReference>
<evidence type="ECO:0000259" key="1">
    <source>
        <dbReference type="Pfam" id="PF12146"/>
    </source>
</evidence>
<name>A0A383RLT8_PAEAL</name>
<dbReference type="GO" id="GO:0016787">
    <property type="term" value="F:hydrolase activity"/>
    <property type="evidence" value="ECO:0007669"/>
    <property type="project" value="UniProtKB-KW"/>
</dbReference>
<dbReference type="InterPro" id="IPR051044">
    <property type="entry name" value="MAG_DAG_Lipase"/>
</dbReference>
<keyword evidence="2" id="KW-0378">Hydrolase</keyword>